<evidence type="ECO:0000256" key="5">
    <source>
        <dbReference type="SAM" id="SignalP"/>
    </source>
</evidence>
<feature type="domain" description="Receptor ligand binding region" evidence="6">
    <location>
        <begin position="46"/>
        <end position="175"/>
    </location>
</feature>
<dbReference type="PANTHER" id="PTHR44755:SF11">
    <property type="entry name" value="ATRIAL NATRIURETIC PEPTIDE RECEPTOR 3 ISOFORM X1"/>
    <property type="match status" value="1"/>
</dbReference>
<dbReference type="CTD" id="20239592"/>
<name>V4AAV7_LOTGI</name>
<dbReference type="InterPro" id="IPR001828">
    <property type="entry name" value="ANF_lig-bd_rcpt"/>
</dbReference>
<dbReference type="Gene3D" id="3.40.50.2300">
    <property type="match status" value="1"/>
</dbReference>
<dbReference type="Pfam" id="PF01094">
    <property type="entry name" value="ANF_receptor"/>
    <property type="match status" value="1"/>
</dbReference>
<dbReference type="EMBL" id="KB202408">
    <property type="protein sequence ID" value="ESO90426.1"/>
    <property type="molecule type" value="Genomic_DNA"/>
</dbReference>
<dbReference type="OMA" id="DRYCHIA"/>
<evidence type="ECO:0000256" key="3">
    <source>
        <dbReference type="ARBA" id="ARBA00022989"/>
    </source>
</evidence>
<proteinExistence type="predicted"/>
<dbReference type="GO" id="GO:0007165">
    <property type="term" value="P:signal transduction"/>
    <property type="evidence" value="ECO:0007669"/>
    <property type="project" value="TreeGrafter"/>
</dbReference>
<dbReference type="KEGG" id="lgi:LOTGIDRAFT_164007"/>
<dbReference type="GO" id="GO:0038023">
    <property type="term" value="F:signaling receptor activity"/>
    <property type="evidence" value="ECO:0007669"/>
    <property type="project" value="TreeGrafter"/>
</dbReference>
<evidence type="ECO:0000256" key="1">
    <source>
        <dbReference type="ARBA" id="ARBA00004370"/>
    </source>
</evidence>
<evidence type="ECO:0000313" key="7">
    <source>
        <dbReference type="EMBL" id="ESO90426.1"/>
    </source>
</evidence>
<dbReference type="SUPFAM" id="SSF53822">
    <property type="entry name" value="Periplasmic binding protein-like I"/>
    <property type="match status" value="1"/>
</dbReference>
<feature type="signal peptide" evidence="5">
    <location>
        <begin position="1"/>
        <end position="23"/>
    </location>
</feature>
<dbReference type="PANTHER" id="PTHR44755">
    <property type="entry name" value="NATRIURETIC PEPTIDE RECEPTOR 3-RELATED"/>
    <property type="match status" value="1"/>
</dbReference>
<dbReference type="OrthoDB" id="10065302at2759"/>
<dbReference type="InterPro" id="IPR052612">
    <property type="entry name" value="ANP_Clearance_Receptor"/>
</dbReference>
<evidence type="ECO:0000313" key="8">
    <source>
        <dbReference type="Proteomes" id="UP000030746"/>
    </source>
</evidence>
<dbReference type="GO" id="GO:0016020">
    <property type="term" value="C:membrane"/>
    <property type="evidence" value="ECO:0007669"/>
    <property type="project" value="UniProtKB-SubCell"/>
</dbReference>
<reference evidence="7 8" key="1">
    <citation type="journal article" date="2013" name="Nature">
        <title>Insights into bilaterian evolution from three spiralian genomes.</title>
        <authorList>
            <person name="Simakov O."/>
            <person name="Marletaz F."/>
            <person name="Cho S.J."/>
            <person name="Edsinger-Gonzales E."/>
            <person name="Havlak P."/>
            <person name="Hellsten U."/>
            <person name="Kuo D.H."/>
            <person name="Larsson T."/>
            <person name="Lv J."/>
            <person name="Arendt D."/>
            <person name="Savage R."/>
            <person name="Osoegawa K."/>
            <person name="de Jong P."/>
            <person name="Grimwood J."/>
            <person name="Chapman J.A."/>
            <person name="Shapiro H."/>
            <person name="Aerts A."/>
            <person name="Otillar R.P."/>
            <person name="Terry A.Y."/>
            <person name="Boore J.L."/>
            <person name="Grigoriev I.V."/>
            <person name="Lindberg D.R."/>
            <person name="Seaver E.C."/>
            <person name="Weisblat D.A."/>
            <person name="Putnam N.H."/>
            <person name="Rokhsar D.S."/>
        </authorList>
    </citation>
    <scope>NUCLEOTIDE SEQUENCE [LARGE SCALE GENOMIC DNA]</scope>
</reference>
<comment type="subcellular location">
    <subcellularLocation>
        <location evidence="1">Membrane</location>
    </subcellularLocation>
</comment>
<dbReference type="GeneID" id="20239592"/>
<accession>V4AAV7</accession>
<feature type="chain" id="PRO_5004715903" description="Receptor ligand binding region domain-containing protein" evidence="5">
    <location>
        <begin position="24"/>
        <end position="266"/>
    </location>
</feature>
<evidence type="ECO:0000256" key="4">
    <source>
        <dbReference type="ARBA" id="ARBA00023136"/>
    </source>
</evidence>
<dbReference type="InterPro" id="IPR028082">
    <property type="entry name" value="Peripla_BP_I"/>
</dbReference>
<dbReference type="RefSeq" id="XP_009058754.1">
    <property type="nucleotide sequence ID" value="XM_009060506.1"/>
</dbReference>
<evidence type="ECO:0000256" key="2">
    <source>
        <dbReference type="ARBA" id="ARBA00022692"/>
    </source>
</evidence>
<dbReference type="HOGENOM" id="CLU_090444_0_0_1"/>
<dbReference type="GO" id="GO:0017046">
    <property type="term" value="F:peptide hormone binding"/>
    <property type="evidence" value="ECO:0007669"/>
    <property type="project" value="TreeGrafter"/>
</dbReference>
<keyword evidence="8" id="KW-1185">Reference proteome</keyword>
<protein>
    <recommendedName>
        <fullName evidence="6">Receptor ligand binding region domain-containing protein</fullName>
    </recommendedName>
</protein>
<keyword evidence="4" id="KW-0472">Membrane</keyword>
<evidence type="ECO:0000259" key="6">
    <source>
        <dbReference type="Pfam" id="PF01094"/>
    </source>
</evidence>
<organism evidence="7 8">
    <name type="scientific">Lottia gigantea</name>
    <name type="common">Giant owl limpet</name>
    <dbReference type="NCBI Taxonomy" id="225164"/>
    <lineage>
        <taxon>Eukaryota</taxon>
        <taxon>Metazoa</taxon>
        <taxon>Spiralia</taxon>
        <taxon>Lophotrochozoa</taxon>
        <taxon>Mollusca</taxon>
        <taxon>Gastropoda</taxon>
        <taxon>Patellogastropoda</taxon>
        <taxon>Lottioidea</taxon>
        <taxon>Lottiidae</taxon>
        <taxon>Lottia</taxon>
    </lineage>
</organism>
<dbReference type="Proteomes" id="UP000030746">
    <property type="component" value="Unassembled WGS sequence"/>
</dbReference>
<keyword evidence="5" id="KW-0732">Signal</keyword>
<keyword evidence="2" id="KW-0812">Transmembrane</keyword>
<gene>
    <name evidence="7" type="ORF">LOTGIDRAFT_164007</name>
</gene>
<keyword evidence="3" id="KW-1133">Transmembrane helix</keyword>
<dbReference type="AlphaFoldDB" id="V4AAV7"/>
<sequence>MSYFQTIHVLLMLTLLEVTLVTGKHPVTIAAILPADDSRLFSIRRVAPAISIAVDRVARSGVLRNHRLEVDYANSQCSISFAMNQAIRFHVQKNPSLFLGPCCDYAVAPIGRQAPFWNLPMITPGAMARDFAVMKWTMFSTLTRMGADFNSLISFLVSILSHFNWSKVKLLYDPKGQGNVVDRFCHIATDGFHYGLRTQTVIKNLSQEYFKFDVISDILDNFASEVGTDISGQCRLVFVKTFVTEEKVVKRTGWKDRDRRDFLILE</sequence>